<proteinExistence type="predicted"/>
<reference evidence="1" key="1">
    <citation type="submission" date="2021-08" db="EMBL/GenBank/DDBJ databases">
        <title>Complete genome sequence of Pseudomonas phytophila.</title>
        <authorList>
            <person name="Weir B.S."/>
            <person name="Templeton M.D."/>
            <person name="Arshed S."/>
            <person name="Andersen M.T."/>
            <person name="Jayaraman J."/>
        </authorList>
    </citation>
    <scope>NUCLEOTIDE SEQUENCE</scope>
    <source>
        <strain evidence="1">ICMP 23753</strain>
    </source>
</reference>
<evidence type="ECO:0000313" key="2">
    <source>
        <dbReference type="Proteomes" id="UP001063228"/>
    </source>
</evidence>
<gene>
    <name evidence="1" type="ORF">K3169_03265</name>
</gene>
<organism evidence="1 2">
    <name type="scientific">Pseudomonas phytophila</name>
    <dbReference type="NCBI Taxonomy" id="2867264"/>
    <lineage>
        <taxon>Bacteria</taxon>
        <taxon>Pseudomonadati</taxon>
        <taxon>Pseudomonadota</taxon>
        <taxon>Gammaproteobacteria</taxon>
        <taxon>Pseudomonadales</taxon>
        <taxon>Pseudomonadaceae</taxon>
        <taxon>Pseudomonas</taxon>
    </lineage>
</organism>
<name>A0ABY6FGA4_9PSED</name>
<sequence length="214" mass="23640">MDTNALDLTAPEVPEAIRQGNPNRLDFYRMAEGTDLIMRVYYKGMNRGHSIRGRWVGRVEYTTDIKYVTLVGPMDFIIPRDEVIDSIGMSVNVNYSVVEDPNNPHSPLLPSKALALTVEPQGISLLAPTISADNRTVSVNYGSQSNDTVAVRWKGRSEYFTEIKNPPAGGGVVTFSIPPDWVAENTGREVLINYSVGRGGAGLRFSQILRRDIP</sequence>
<keyword evidence="2" id="KW-1185">Reference proteome</keyword>
<dbReference type="RefSeq" id="WP_263269941.1">
    <property type="nucleotide sequence ID" value="NZ_CP081201.1"/>
</dbReference>
<protein>
    <submittedName>
        <fullName evidence="1">Uncharacterized protein</fullName>
    </submittedName>
</protein>
<dbReference type="Proteomes" id="UP001063228">
    <property type="component" value="Chromosome"/>
</dbReference>
<evidence type="ECO:0000313" key="1">
    <source>
        <dbReference type="EMBL" id="UXZ96947.1"/>
    </source>
</evidence>
<dbReference type="EMBL" id="CP081201">
    <property type="protein sequence ID" value="UXZ96947.1"/>
    <property type="molecule type" value="Genomic_DNA"/>
</dbReference>
<accession>A0ABY6FGA4</accession>